<dbReference type="InterPro" id="IPR024464">
    <property type="entry name" value="DUF2391"/>
</dbReference>
<dbReference type="AlphaFoldDB" id="A0A3B0CEL1"/>
<organism evidence="2 3">
    <name type="scientific">Ulvibacterium marinum</name>
    <dbReference type="NCBI Taxonomy" id="2419782"/>
    <lineage>
        <taxon>Bacteria</taxon>
        <taxon>Pseudomonadati</taxon>
        <taxon>Bacteroidota</taxon>
        <taxon>Flavobacteriia</taxon>
        <taxon>Flavobacteriales</taxon>
        <taxon>Flavobacteriaceae</taxon>
        <taxon>Ulvibacterium</taxon>
    </lineage>
</organism>
<keyword evidence="3" id="KW-1185">Reference proteome</keyword>
<accession>A0A3B0CEL1</accession>
<feature type="transmembrane region" description="Helical" evidence="1">
    <location>
        <begin position="127"/>
        <end position="149"/>
    </location>
</feature>
<feature type="transmembrane region" description="Helical" evidence="1">
    <location>
        <begin position="93"/>
        <end position="115"/>
    </location>
</feature>
<comment type="caution">
    <text evidence="2">The sequence shown here is derived from an EMBL/GenBank/DDBJ whole genome shotgun (WGS) entry which is preliminary data.</text>
</comment>
<protein>
    <submittedName>
        <fullName evidence="2">DUF2391 family protein</fullName>
    </submittedName>
</protein>
<keyword evidence="1" id="KW-0472">Membrane</keyword>
<sequence>MYIGAPFTVKEGLFPIFSHMETQKSFTKRIGGYLHKMIPVTDASGKLLHYVTKPLMVELKPRDIMQIVIGSTILALPVAYTEEAWNLGTELPLLNVGLLSLISLVFVALFVYFNFYRFNIKGNVFNYVKRVVATYLISILVVAILLTVIQRCPWESDYLLALKRVVIVAFPASMSATISDVIK</sequence>
<evidence type="ECO:0000256" key="1">
    <source>
        <dbReference type="SAM" id="Phobius"/>
    </source>
</evidence>
<evidence type="ECO:0000313" key="2">
    <source>
        <dbReference type="EMBL" id="RKN82419.1"/>
    </source>
</evidence>
<dbReference type="Proteomes" id="UP000276603">
    <property type="component" value="Unassembled WGS sequence"/>
</dbReference>
<reference evidence="2 3" key="1">
    <citation type="submission" date="2018-10" db="EMBL/GenBank/DDBJ databases">
        <title>Ulvibacterium marinum gen. nov., sp. nov., a novel marine bacterium of the family Flavobacteriaceae, isolated from a culture of the green alga Ulva prolifera.</title>
        <authorList>
            <person name="Zhang Z."/>
        </authorList>
    </citation>
    <scope>NUCLEOTIDE SEQUENCE [LARGE SCALE GENOMIC DNA]</scope>
    <source>
        <strain evidence="2 3">CCMM003</strain>
    </source>
</reference>
<name>A0A3B0CEL1_9FLAO</name>
<dbReference type="EMBL" id="RBCJ01000001">
    <property type="protein sequence ID" value="RKN82419.1"/>
    <property type="molecule type" value="Genomic_DNA"/>
</dbReference>
<feature type="transmembrane region" description="Helical" evidence="1">
    <location>
        <begin position="64"/>
        <end position="81"/>
    </location>
</feature>
<dbReference type="Pfam" id="PF09622">
    <property type="entry name" value="DUF2391"/>
    <property type="match status" value="1"/>
</dbReference>
<evidence type="ECO:0000313" key="3">
    <source>
        <dbReference type="Proteomes" id="UP000276603"/>
    </source>
</evidence>
<proteinExistence type="predicted"/>
<keyword evidence="1" id="KW-0812">Transmembrane</keyword>
<gene>
    <name evidence="2" type="ORF">D7Z94_00765</name>
</gene>
<feature type="transmembrane region" description="Helical" evidence="1">
    <location>
        <begin position="161"/>
        <end position="182"/>
    </location>
</feature>
<keyword evidence="1" id="KW-1133">Transmembrane helix</keyword>